<reference evidence="8" key="1">
    <citation type="submission" date="2024-07" db="EMBL/GenBank/DDBJ databases">
        <title>Two chromosome-level genome assemblies of Korean endemic species Abeliophyllum distichum and Forsythia ovata (Oleaceae).</title>
        <authorList>
            <person name="Jang H."/>
        </authorList>
    </citation>
    <scope>NUCLEOTIDE SEQUENCE [LARGE SCALE GENOMIC DNA]</scope>
</reference>
<comment type="caution">
    <text evidence="7">The sequence shown here is derived from an EMBL/GenBank/DDBJ whole genome shotgun (WGS) entry which is preliminary data.</text>
</comment>
<protein>
    <submittedName>
        <fullName evidence="7">TF-B3 domain-containing protein</fullName>
    </submittedName>
</protein>
<accession>A0ABD1SIQ5</accession>
<evidence type="ECO:0000256" key="1">
    <source>
        <dbReference type="ARBA" id="ARBA00004123"/>
    </source>
</evidence>
<keyword evidence="8" id="KW-1185">Reference proteome</keyword>
<dbReference type="InterPro" id="IPR050655">
    <property type="entry name" value="Plant_B3_domain"/>
</dbReference>
<dbReference type="PROSITE" id="PS50863">
    <property type="entry name" value="B3"/>
    <property type="match status" value="1"/>
</dbReference>
<gene>
    <name evidence="7" type="ORF">Fot_34433</name>
</gene>
<dbReference type="GO" id="GO:0003677">
    <property type="term" value="F:DNA binding"/>
    <property type="evidence" value="ECO:0007669"/>
    <property type="project" value="UniProtKB-KW"/>
</dbReference>
<dbReference type="Gene3D" id="2.40.330.10">
    <property type="entry name" value="DNA-binding pseudobarrel domain"/>
    <property type="match status" value="1"/>
</dbReference>
<comment type="subcellular location">
    <subcellularLocation>
        <location evidence="1">Nucleus</location>
    </subcellularLocation>
</comment>
<dbReference type="GO" id="GO:0005634">
    <property type="term" value="C:nucleus"/>
    <property type="evidence" value="ECO:0007669"/>
    <property type="project" value="UniProtKB-SubCell"/>
</dbReference>
<dbReference type="SUPFAM" id="SSF101936">
    <property type="entry name" value="DNA-binding pseudobarrel domain"/>
    <property type="match status" value="1"/>
</dbReference>
<evidence type="ECO:0000259" key="6">
    <source>
        <dbReference type="PROSITE" id="PS50863"/>
    </source>
</evidence>
<evidence type="ECO:0000256" key="2">
    <source>
        <dbReference type="ARBA" id="ARBA00023015"/>
    </source>
</evidence>
<dbReference type="CDD" id="cd10017">
    <property type="entry name" value="B3_DNA"/>
    <property type="match status" value="1"/>
</dbReference>
<dbReference type="InterPro" id="IPR003340">
    <property type="entry name" value="B3_DNA-bd"/>
</dbReference>
<evidence type="ECO:0000313" key="8">
    <source>
        <dbReference type="Proteomes" id="UP001604277"/>
    </source>
</evidence>
<dbReference type="Pfam" id="PF02362">
    <property type="entry name" value="B3"/>
    <property type="match status" value="1"/>
</dbReference>
<evidence type="ECO:0000313" key="7">
    <source>
        <dbReference type="EMBL" id="KAL2500585.1"/>
    </source>
</evidence>
<feature type="domain" description="TF-B3" evidence="6">
    <location>
        <begin position="73"/>
        <end position="166"/>
    </location>
</feature>
<dbReference type="InterPro" id="IPR015300">
    <property type="entry name" value="DNA-bd_pseudobarrel_sf"/>
</dbReference>
<organism evidence="7 8">
    <name type="scientific">Forsythia ovata</name>
    <dbReference type="NCBI Taxonomy" id="205694"/>
    <lineage>
        <taxon>Eukaryota</taxon>
        <taxon>Viridiplantae</taxon>
        <taxon>Streptophyta</taxon>
        <taxon>Embryophyta</taxon>
        <taxon>Tracheophyta</taxon>
        <taxon>Spermatophyta</taxon>
        <taxon>Magnoliopsida</taxon>
        <taxon>eudicotyledons</taxon>
        <taxon>Gunneridae</taxon>
        <taxon>Pentapetalae</taxon>
        <taxon>asterids</taxon>
        <taxon>lamiids</taxon>
        <taxon>Lamiales</taxon>
        <taxon>Oleaceae</taxon>
        <taxon>Forsythieae</taxon>
        <taxon>Forsythia</taxon>
    </lineage>
</organism>
<evidence type="ECO:0000256" key="3">
    <source>
        <dbReference type="ARBA" id="ARBA00023125"/>
    </source>
</evidence>
<proteinExistence type="predicted"/>
<evidence type="ECO:0000256" key="5">
    <source>
        <dbReference type="ARBA" id="ARBA00023242"/>
    </source>
</evidence>
<keyword evidence="5" id="KW-0539">Nucleus</keyword>
<sequence length="215" mass="24775">MAGLGPRLAQPMLHPCSCSHILVFFDHPVITQLVDQVDQILRSPFRERTTGGACIARECAWDCYWFSTKKATIFISFVSFLILEASKQPIPQVFADEYAHQQSDIVNVIDYSGINWEVQLERVNNKVFLSSGWENFVDYHTLENDFLLLFEYIGNSKFFVTIFNDSSMERTYKGMRDEEFYALGYPAFSITLEARLQGHRKIKAGAWLMPFKVST</sequence>
<evidence type="ECO:0000256" key="4">
    <source>
        <dbReference type="ARBA" id="ARBA00023163"/>
    </source>
</evidence>
<dbReference type="AlphaFoldDB" id="A0ABD1SIQ5"/>
<keyword evidence="3" id="KW-0238">DNA-binding</keyword>
<name>A0ABD1SIQ5_9LAMI</name>
<dbReference type="EMBL" id="JBFOLJ010000010">
    <property type="protein sequence ID" value="KAL2500585.1"/>
    <property type="molecule type" value="Genomic_DNA"/>
</dbReference>
<dbReference type="Proteomes" id="UP001604277">
    <property type="component" value="Unassembled WGS sequence"/>
</dbReference>
<dbReference type="PANTHER" id="PTHR31920:SF135">
    <property type="entry name" value="B3 DOMAIN-CONTAINING PROTEIN OS03G0621600-RELATED"/>
    <property type="match status" value="1"/>
</dbReference>
<keyword evidence="4" id="KW-0804">Transcription</keyword>
<keyword evidence="2" id="KW-0805">Transcription regulation</keyword>
<dbReference type="SMART" id="SM01019">
    <property type="entry name" value="B3"/>
    <property type="match status" value="1"/>
</dbReference>
<dbReference type="PANTHER" id="PTHR31920">
    <property type="entry name" value="B3 DOMAIN-CONTAINING"/>
    <property type="match status" value="1"/>
</dbReference>